<feature type="region of interest" description="Disordered" evidence="1">
    <location>
        <begin position="41"/>
        <end position="251"/>
    </location>
</feature>
<proteinExistence type="predicted"/>
<organism evidence="2 3">
    <name type="scientific">Aspergillus sclerotioniger CBS 115572</name>
    <dbReference type="NCBI Taxonomy" id="1450535"/>
    <lineage>
        <taxon>Eukaryota</taxon>
        <taxon>Fungi</taxon>
        <taxon>Dikarya</taxon>
        <taxon>Ascomycota</taxon>
        <taxon>Pezizomycotina</taxon>
        <taxon>Eurotiomycetes</taxon>
        <taxon>Eurotiomycetidae</taxon>
        <taxon>Eurotiales</taxon>
        <taxon>Aspergillaceae</taxon>
        <taxon>Aspergillus</taxon>
        <taxon>Aspergillus subgen. Circumdati</taxon>
    </lineage>
</organism>
<name>A0A317WWA5_9EURO</name>
<feature type="compositionally biased region" description="Gly residues" evidence="1">
    <location>
        <begin position="74"/>
        <end position="96"/>
    </location>
</feature>
<dbReference type="AlphaFoldDB" id="A0A317WWA5"/>
<feature type="compositionally biased region" description="Basic and acidic residues" evidence="1">
    <location>
        <begin position="41"/>
        <end position="64"/>
    </location>
</feature>
<accession>A0A317WWA5</accession>
<dbReference type="GeneID" id="37113679"/>
<evidence type="ECO:0000313" key="2">
    <source>
        <dbReference type="EMBL" id="PWY89602.1"/>
    </source>
</evidence>
<dbReference type="EMBL" id="MSFK01000011">
    <property type="protein sequence ID" value="PWY89602.1"/>
    <property type="molecule type" value="Genomic_DNA"/>
</dbReference>
<dbReference type="RefSeq" id="XP_025468513.1">
    <property type="nucleotide sequence ID" value="XM_025611536.1"/>
</dbReference>
<evidence type="ECO:0000256" key="1">
    <source>
        <dbReference type="SAM" id="MobiDB-lite"/>
    </source>
</evidence>
<reference evidence="2 3" key="1">
    <citation type="submission" date="2016-12" db="EMBL/GenBank/DDBJ databases">
        <title>The genomes of Aspergillus section Nigri reveals drivers in fungal speciation.</title>
        <authorList>
            <consortium name="DOE Joint Genome Institute"/>
            <person name="Vesth T.C."/>
            <person name="Nybo J."/>
            <person name="Theobald S."/>
            <person name="Brandl J."/>
            <person name="Frisvad J.C."/>
            <person name="Nielsen K.F."/>
            <person name="Lyhne E.K."/>
            <person name="Kogle M.E."/>
            <person name="Kuo A."/>
            <person name="Riley R."/>
            <person name="Clum A."/>
            <person name="Nolan M."/>
            <person name="Lipzen A."/>
            <person name="Salamov A."/>
            <person name="Henrissat B."/>
            <person name="Wiebenga A."/>
            <person name="De Vries R.P."/>
            <person name="Grigoriev I.V."/>
            <person name="Mortensen U.H."/>
            <person name="Andersen M.R."/>
            <person name="Baker S.E."/>
        </authorList>
    </citation>
    <scope>NUCLEOTIDE SEQUENCE [LARGE SCALE GENOMIC DNA]</scope>
    <source>
        <strain evidence="2 3">CBS 115572</strain>
    </source>
</reference>
<protein>
    <submittedName>
        <fullName evidence="2">Uncharacterized protein</fullName>
    </submittedName>
</protein>
<sequence length="275" mass="29438">MVYFLRIWWRYKLRTSAHNGRFERRRTRQPEVAVQKIELADRGGKRHWLECREAERKKGGEKKAGKAGPSAPGSGRGGIPPGGGAGPGAGSTGDSGGKPASQHPSKPASHNGWSPQMSASHPPRNRNGMPAPPTPAKLPSKASSRNDWDNQQYAPQSPIKPPSNRNGMQPAHAPAVNFPNRITLQDQGDIPLRDAEPNSKAASVGEWEQIALNPPAIPAASKQGSKRSYRPRSAARGPSQAGSRRGQPQYGVDANALMAALQPMTGEAQAPEDGW</sequence>
<evidence type="ECO:0000313" key="3">
    <source>
        <dbReference type="Proteomes" id="UP000246702"/>
    </source>
</evidence>
<comment type="caution">
    <text evidence="2">The sequence shown here is derived from an EMBL/GenBank/DDBJ whole genome shotgun (WGS) entry which is preliminary data.</text>
</comment>
<gene>
    <name evidence="2" type="ORF">BO94DRAFT_534385</name>
</gene>
<feature type="compositionally biased region" description="Polar residues" evidence="1">
    <location>
        <begin position="141"/>
        <end position="155"/>
    </location>
</feature>
<dbReference type="OrthoDB" id="4509603at2759"/>
<dbReference type="STRING" id="1450535.A0A317WWA5"/>
<dbReference type="Proteomes" id="UP000246702">
    <property type="component" value="Unassembled WGS sequence"/>
</dbReference>
<keyword evidence="3" id="KW-1185">Reference proteome</keyword>